<feature type="transmembrane region" description="Helical" evidence="5">
    <location>
        <begin position="47"/>
        <end position="66"/>
    </location>
</feature>
<feature type="transmembrane region" description="Helical" evidence="5">
    <location>
        <begin position="333"/>
        <end position="354"/>
    </location>
</feature>
<reference evidence="7 8" key="1">
    <citation type="submission" date="2019-01" db="EMBL/GenBank/DDBJ databases">
        <authorList>
            <person name="Chen W.-M."/>
        </authorList>
    </citation>
    <scope>NUCLEOTIDE SEQUENCE [LARGE SCALE GENOMIC DNA]</scope>
    <source>
        <strain evidence="7 8">YBJ-36</strain>
    </source>
</reference>
<sequence>MSNQPSHPIYNIHFGLLCLSSLLFSASFNMLIPEMPAYLSKMGGAEYKGLVIAFFTLTAGISRPFSGKLTDTLGRVPVMAVGSIVCFICGFLYPLLGNVLGFLLLRLVHGFSTGFKPTATAAYVADIVPQERWGEALGIHGISYSTGMAIGPAIGSAIGQYYSIEILFYSSSALALLSILILMNMKETVKNRHRFSFSLLKISKNDIIDVRVLPAGIITLLAYLPYGVILTLVPDWAHHLGIANKGLFFMVFTIASLVIRFVAGKVSDRFGRVSVIKVGVIILVISLLVMAYADTAYGLLIGSVLYGIGSGVFSPAVNAWTVDLSNPEQRGKAMATMYISLEAGIGLGAFFSGLFFHDILSRVQPMFYASAAVLVLSFFYMQVWKKTPYSRAYHQH</sequence>
<evidence type="ECO:0000256" key="2">
    <source>
        <dbReference type="ARBA" id="ARBA00022692"/>
    </source>
</evidence>
<dbReference type="PROSITE" id="PS50850">
    <property type="entry name" value="MFS"/>
    <property type="match status" value="1"/>
</dbReference>
<evidence type="ECO:0000313" key="8">
    <source>
        <dbReference type="Proteomes" id="UP000282759"/>
    </source>
</evidence>
<organism evidence="7 8">
    <name type="scientific">Mucilaginibacter limnophilus</name>
    <dbReference type="NCBI Taxonomy" id="1932778"/>
    <lineage>
        <taxon>Bacteria</taxon>
        <taxon>Pseudomonadati</taxon>
        <taxon>Bacteroidota</taxon>
        <taxon>Sphingobacteriia</taxon>
        <taxon>Sphingobacteriales</taxon>
        <taxon>Sphingobacteriaceae</taxon>
        <taxon>Mucilaginibacter</taxon>
    </lineage>
</organism>
<dbReference type="Gene3D" id="1.20.1250.20">
    <property type="entry name" value="MFS general substrate transporter like domains"/>
    <property type="match status" value="2"/>
</dbReference>
<feature type="transmembrane region" description="Helical" evidence="5">
    <location>
        <begin position="166"/>
        <end position="185"/>
    </location>
</feature>
<feature type="transmembrane region" description="Helical" evidence="5">
    <location>
        <begin position="12"/>
        <end position="32"/>
    </location>
</feature>
<keyword evidence="3 5" id="KW-1133">Transmembrane helix</keyword>
<feature type="transmembrane region" description="Helical" evidence="5">
    <location>
        <begin position="206"/>
        <end position="226"/>
    </location>
</feature>
<evidence type="ECO:0000256" key="5">
    <source>
        <dbReference type="SAM" id="Phobius"/>
    </source>
</evidence>
<evidence type="ECO:0000256" key="4">
    <source>
        <dbReference type="ARBA" id="ARBA00023136"/>
    </source>
</evidence>
<feature type="transmembrane region" description="Helical" evidence="5">
    <location>
        <begin position="275"/>
        <end position="293"/>
    </location>
</feature>
<dbReference type="InterPro" id="IPR011701">
    <property type="entry name" value="MFS"/>
</dbReference>
<comment type="caution">
    <text evidence="7">The sequence shown here is derived from an EMBL/GenBank/DDBJ whole genome shotgun (WGS) entry which is preliminary data.</text>
</comment>
<dbReference type="PRINTS" id="PR01035">
    <property type="entry name" value="TCRTETA"/>
</dbReference>
<dbReference type="GO" id="GO:0016020">
    <property type="term" value="C:membrane"/>
    <property type="evidence" value="ECO:0007669"/>
    <property type="project" value="UniProtKB-SubCell"/>
</dbReference>
<protein>
    <submittedName>
        <fullName evidence="7">MFS transporter</fullName>
    </submittedName>
</protein>
<dbReference type="InterPro" id="IPR001958">
    <property type="entry name" value="Tet-R_TetA/multi-R_MdtG-like"/>
</dbReference>
<evidence type="ECO:0000313" key="7">
    <source>
        <dbReference type="EMBL" id="RVU03177.1"/>
    </source>
</evidence>
<keyword evidence="4 5" id="KW-0472">Membrane</keyword>
<feature type="transmembrane region" description="Helical" evidence="5">
    <location>
        <begin position="299"/>
        <end position="321"/>
    </location>
</feature>
<feature type="transmembrane region" description="Helical" evidence="5">
    <location>
        <begin position="246"/>
        <end position="263"/>
    </location>
</feature>
<dbReference type="InterPro" id="IPR052714">
    <property type="entry name" value="MFS_Exporter"/>
</dbReference>
<feature type="transmembrane region" description="Helical" evidence="5">
    <location>
        <begin position="78"/>
        <end position="105"/>
    </location>
</feature>
<dbReference type="GO" id="GO:0022857">
    <property type="term" value="F:transmembrane transporter activity"/>
    <property type="evidence" value="ECO:0007669"/>
    <property type="project" value="InterPro"/>
</dbReference>
<dbReference type="PANTHER" id="PTHR23531:SF1">
    <property type="entry name" value="QUINOLENE RESISTANCE PROTEIN NORA"/>
    <property type="match status" value="1"/>
</dbReference>
<accession>A0A3S2VAZ1</accession>
<evidence type="ECO:0000256" key="3">
    <source>
        <dbReference type="ARBA" id="ARBA00022989"/>
    </source>
</evidence>
<dbReference type="InterPro" id="IPR036259">
    <property type="entry name" value="MFS_trans_sf"/>
</dbReference>
<evidence type="ECO:0000256" key="1">
    <source>
        <dbReference type="ARBA" id="ARBA00004141"/>
    </source>
</evidence>
<dbReference type="CDD" id="cd17489">
    <property type="entry name" value="MFS_YfcJ_like"/>
    <property type="match status" value="1"/>
</dbReference>
<comment type="subcellular location">
    <subcellularLocation>
        <location evidence="1">Membrane</location>
        <topology evidence="1">Multi-pass membrane protein</topology>
    </subcellularLocation>
</comment>
<keyword evidence="8" id="KW-1185">Reference proteome</keyword>
<feature type="domain" description="Major facilitator superfamily (MFS) profile" evidence="6">
    <location>
        <begin position="13"/>
        <end position="389"/>
    </location>
</feature>
<dbReference type="OrthoDB" id="9812221at2"/>
<dbReference type="AlphaFoldDB" id="A0A3S2VAZ1"/>
<evidence type="ECO:0000259" key="6">
    <source>
        <dbReference type="PROSITE" id="PS50850"/>
    </source>
</evidence>
<dbReference type="Proteomes" id="UP000282759">
    <property type="component" value="Unassembled WGS sequence"/>
</dbReference>
<gene>
    <name evidence="7" type="ORF">EOD41_02160</name>
</gene>
<dbReference type="EMBL" id="SACK01000001">
    <property type="protein sequence ID" value="RVU03177.1"/>
    <property type="molecule type" value="Genomic_DNA"/>
</dbReference>
<proteinExistence type="predicted"/>
<dbReference type="PANTHER" id="PTHR23531">
    <property type="entry name" value="QUINOLENE RESISTANCE PROTEIN NORA"/>
    <property type="match status" value="1"/>
</dbReference>
<keyword evidence="2 5" id="KW-0812">Transmembrane</keyword>
<dbReference type="InterPro" id="IPR020846">
    <property type="entry name" value="MFS_dom"/>
</dbReference>
<dbReference type="SUPFAM" id="SSF103473">
    <property type="entry name" value="MFS general substrate transporter"/>
    <property type="match status" value="1"/>
</dbReference>
<dbReference type="Pfam" id="PF07690">
    <property type="entry name" value="MFS_1"/>
    <property type="match status" value="2"/>
</dbReference>
<name>A0A3S2VAZ1_9SPHI</name>
<feature type="transmembrane region" description="Helical" evidence="5">
    <location>
        <begin position="366"/>
        <end position="384"/>
    </location>
</feature>